<dbReference type="InterPro" id="IPR020846">
    <property type="entry name" value="MFS_dom"/>
</dbReference>
<dbReference type="InterPro" id="IPR011701">
    <property type="entry name" value="MFS"/>
</dbReference>
<dbReference type="Pfam" id="PF07690">
    <property type="entry name" value="MFS_1"/>
    <property type="match status" value="1"/>
</dbReference>
<keyword evidence="3" id="KW-1133">Transmembrane helix</keyword>
<dbReference type="PANTHER" id="PTHR42910:SF1">
    <property type="entry name" value="MAJOR FACILITATOR SUPERFAMILY (MFS) PROFILE DOMAIN-CONTAINING PROTEIN"/>
    <property type="match status" value="1"/>
</dbReference>
<name>A0A857KS30_9ACTN</name>
<reference evidence="5" key="1">
    <citation type="journal article" date="2021" name="Nat. Microbiol.">
        <title>Cocultivation of an ultrasmall environmental parasitic bacterium with lytic ability against bacteria associated with wastewater foams.</title>
        <authorList>
            <person name="Batinovic S."/>
            <person name="Rose J.J.A."/>
            <person name="Ratcliffe J."/>
            <person name="Seviour R.J."/>
            <person name="Petrovski S."/>
        </authorList>
    </citation>
    <scope>NUCLEOTIDE SEQUENCE</scope>
    <source>
        <strain evidence="5">CON44</strain>
    </source>
</reference>
<dbReference type="SUPFAM" id="SSF103473">
    <property type="entry name" value="MFS general substrate transporter"/>
    <property type="match status" value="1"/>
</dbReference>
<comment type="subcellular location">
    <subcellularLocation>
        <location evidence="1">Cell membrane</location>
        <topology evidence="1">Multi-pass membrane protein</topology>
    </subcellularLocation>
</comment>
<evidence type="ECO:0000256" key="3">
    <source>
        <dbReference type="ARBA" id="ARBA00022989"/>
    </source>
</evidence>
<keyword evidence="2" id="KW-0812">Transmembrane</keyword>
<accession>A0A857KS30</accession>
<keyword evidence="4" id="KW-0472">Membrane</keyword>
<proteinExistence type="predicted"/>
<protein>
    <submittedName>
        <fullName evidence="5">MFS transporter</fullName>
    </submittedName>
</protein>
<dbReference type="AlphaFoldDB" id="A0A857KS30"/>
<dbReference type="PANTHER" id="PTHR42910">
    <property type="entry name" value="TRANSPORTER SCO4007-RELATED"/>
    <property type="match status" value="1"/>
</dbReference>
<dbReference type="PROSITE" id="PS50850">
    <property type="entry name" value="MFS"/>
    <property type="match status" value="1"/>
</dbReference>
<organism evidence="5">
    <name type="scientific">Gordonia amarae</name>
    <dbReference type="NCBI Taxonomy" id="36821"/>
    <lineage>
        <taxon>Bacteria</taxon>
        <taxon>Bacillati</taxon>
        <taxon>Actinomycetota</taxon>
        <taxon>Actinomycetes</taxon>
        <taxon>Mycobacteriales</taxon>
        <taxon>Gordoniaceae</taxon>
        <taxon>Gordonia</taxon>
    </lineage>
</organism>
<dbReference type="GO" id="GO:0022857">
    <property type="term" value="F:transmembrane transporter activity"/>
    <property type="evidence" value="ECO:0007669"/>
    <property type="project" value="InterPro"/>
</dbReference>
<gene>
    <name evidence="5" type="ORF">GII30_00145</name>
</gene>
<evidence type="ECO:0000256" key="2">
    <source>
        <dbReference type="ARBA" id="ARBA00022692"/>
    </source>
</evidence>
<dbReference type="CDD" id="cd17324">
    <property type="entry name" value="MFS_NepI_like"/>
    <property type="match status" value="1"/>
</dbReference>
<evidence type="ECO:0000313" key="5">
    <source>
        <dbReference type="EMBL" id="QHN37799.1"/>
    </source>
</evidence>
<dbReference type="InterPro" id="IPR036259">
    <property type="entry name" value="MFS_trans_sf"/>
</dbReference>
<evidence type="ECO:0000256" key="1">
    <source>
        <dbReference type="ARBA" id="ARBA00004651"/>
    </source>
</evidence>
<dbReference type="Gene3D" id="1.20.1250.20">
    <property type="entry name" value="MFS general substrate transporter like domains"/>
    <property type="match status" value="1"/>
</dbReference>
<dbReference type="GO" id="GO:0005886">
    <property type="term" value="C:plasma membrane"/>
    <property type="evidence" value="ECO:0007669"/>
    <property type="project" value="UniProtKB-SubCell"/>
</dbReference>
<dbReference type="EMBL" id="CP045810">
    <property type="protein sequence ID" value="QHN37799.1"/>
    <property type="molecule type" value="Genomic_DNA"/>
</dbReference>
<dbReference type="RefSeq" id="WP_005187442.1">
    <property type="nucleotide sequence ID" value="NZ_CP045804.1"/>
</dbReference>
<sequence>MTDSDHHQSFTLTRAITLLLAVTCGTSVAGLYYAQPLLVTIADHLNVSSSTAGFLVTASQIGYTIGLMFLVPLGDVMDRRRLILGMLAVAVVTSAGAAASPNFATLCVLLVLGGIASATAMVVVPMAVGLADPSERGRVTGTVMGGLLLGILLARTVSGLIAEVGGWRTVYVVAAVALAVLAVLLLRILPPIAPTASLTYPKLMRSIFTIIGRESVLRGRMALGFLAMCGFAMMWTASTFLLAEEYGYSDGVIGLFGLAGAAGAAGAPVMGRLADAGHARLSTTLTWSMVLIGWGLLALGMHNVFAFIVGILVFDFGVQAAHVTNQNRIYGLNPDERSRLTTAYMVTFFFGGVAGSVLASLAYDAGGWLLVCAIGAVIAAAALAIWATICATIERTTVGPTG</sequence>
<evidence type="ECO:0000256" key="4">
    <source>
        <dbReference type="ARBA" id="ARBA00023136"/>
    </source>
</evidence>